<dbReference type="Pfam" id="PF21813">
    <property type="entry name" value="DUF6882"/>
    <property type="match status" value="1"/>
</dbReference>
<keyword evidence="3" id="KW-1185">Reference proteome</keyword>
<reference evidence="3" key="1">
    <citation type="submission" date="2016-12" db="EMBL/GenBank/DDBJ databases">
        <authorList>
            <person name="Meng X."/>
        </authorList>
    </citation>
    <scope>NUCLEOTIDE SEQUENCE [LARGE SCALE GENOMIC DNA]</scope>
    <source>
        <strain evidence="3">DSM 19116</strain>
    </source>
</reference>
<dbReference type="RefSeq" id="WP_073716451.1">
    <property type="nucleotide sequence ID" value="NZ_MQVR01000027.1"/>
</dbReference>
<evidence type="ECO:0000313" key="3">
    <source>
        <dbReference type="Proteomes" id="UP000185628"/>
    </source>
</evidence>
<evidence type="ECO:0000313" key="2">
    <source>
        <dbReference type="EMBL" id="OKL54098.1"/>
    </source>
</evidence>
<sequence length="347" mass="37265">MAFTLAELVDRAAFMSAETQLALEDLVGDLPWQVDLSERPTLTWGEGADAITTTPSLLGSVAAKSHTWHWGWDNINNFPDAVVARAREVKTRAQGTQALTTEELSVADNPHLPLELTLAAKALTGVWAHYAASAGPDTDVWFLLEHPDLTLGEPSAVSVGRVIAQGLSTIPVSDHRAALREYAKARGFTVSEEEEAITLHASDGKARVELASDRIVNISLSAADVDERPDEEAAAATVPPMEREVPEMETTLEPEAEKVDAIPDEASGLEAEPDTGEEAPPAPAEPAAEEIEPVEAPSSLERGPEDEPPATEPAAHVPSEAERITPVEEEKKPEKKKGFFSRIFGSR</sequence>
<organism evidence="2 3">
    <name type="scientific">Bowdeniella nasicola</name>
    <dbReference type="NCBI Taxonomy" id="208480"/>
    <lineage>
        <taxon>Bacteria</taxon>
        <taxon>Bacillati</taxon>
        <taxon>Actinomycetota</taxon>
        <taxon>Actinomycetes</taxon>
        <taxon>Actinomycetales</taxon>
        <taxon>Actinomycetaceae</taxon>
        <taxon>Bowdeniella</taxon>
    </lineage>
</organism>
<evidence type="ECO:0000256" key="1">
    <source>
        <dbReference type="SAM" id="MobiDB-lite"/>
    </source>
</evidence>
<accession>A0A1Q5Q2L9</accession>
<gene>
    <name evidence="2" type="ORF">BSZ39_05920</name>
</gene>
<proteinExistence type="predicted"/>
<protein>
    <submittedName>
        <fullName evidence="2">Uncharacterized protein</fullName>
    </submittedName>
</protein>
<feature type="region of interest" description="Disordered" evidence="1">
    <location>
        <begin position="226"/>
        <end position="347"/>
    </location>
</feature>
<feature type="compositionally biased region" description="Basic and acidic residues" evidence="1">
    <location>
        <begin position="319"/>
        <end position="337"/>
    </location>
</feature>
<dbReference type="Proteomes" id="UP000185628">
    <property type="component" value="Unassembled WGS sequence"/>
</dbReference>
<dbReference type="AlphaFoldDB" id="A0A1Q5Q2L9"/>
<comment type="caution">
    <text evidence="2">The sequence shown here is derived from an EMBL/GenBank/DDBJ whole genome shotgun (WGS) entry which is preliminary data.</text>
</comment>
<dbReference type="OrthoDB" id="7859927at2"/>
<dbReference type="InterPro" id="IPR049249">
    <property type="entry name" value="DUF6882"/>
</dbReference>
<dbReference type="EMBL" id="MQVR01000027">
    <property type="protein sequence ID" value="OKL54098.1"/>
    <property type="molecule type" value="Genomic_DNA"/>
</dbReference>
<name>A0A1Q5Q2L9_9ACTO</name>